<evidence type="ECO:0000313" key="2">
    <source>
        <dbReference type="EMBL" id="CUN65702.1"/>
    </source>
</evidence>
<protein>
    <submittedName>
        <fullName evidence="2">Uncharacterized protein</fullName>
    </submittedName>
</protein>
<dbReference type="Proteomes" id="UP000285897">
    <property type="component" value="Unassembled WGS sequence"/>
</dbReference>
<proteinExistence type="predicted"/>
<gene>
    <name evidence="3" type="ORF">DW021_06705</name>
    <name evidence="4" type="ORF">EAI82_09460</name>
    <name evidence="2" type="ORF">ERS852394_00674</name>
</gene>
<dbReference type="EMBL" id="CYZD01000002">
    <property type="protein sequence ID" value="CUN65702.1"/>
    <property type="molecule type" value="Genomic_DNA"/>
</dbReference>
<evidence type="ECO:0000313" key="3">
    <source>
        <dbReference type="EMBL" id="RHL49008.1"/>
    </source>
</evidence>
<reference evidence="3 6" key="2">
    <citation type="submission" date="2018-08" db="EMBL/GenBank/DDBJ databases">
        <title>A genome reference for cultivated species of the human gut microbiota.</title>
        <authorList>
            <person name="Zou Y."/>
            <person name="Xue W."/>
            <person name="Luo G."/>
        </authorList>
    </citation>
    <scope>NUCLEOTIDE SEQUENCE [LARGE SCALE GENOMIC DNA]</scope>
    <source>
        <strain evidence="3 6">AF37-6AC</strain>
    </source>
</reference>
<dbReference type="EMBL" id="RCXQ01000007">
    <property type="protein sequence ID" value="RYT66764.1"/>
    <property type="molecule type" value="Genomic_DNA"/>
</dbReference>
<feature type="compositionally biased region" description="Basic and acidic residues" evidence="1">
    <location>
        <begin position="17"/>
        <end position="52"/>
    </location>
</feature>
<name>A0A173YNJ4_9FIRM</name>
<dbReference type="EMBL" id="QROS01000003">
    <property type="protein sequence ID" value="RHL49008.1"/>
    <property type="molecule type" value="Genomic_DNA"/>
</dbReference>
<feature type="region of interest" description="Disordered" evidence="1">
    <location>
        <begin position="1"/>
        <end position="52"/>
    </location>
</feature>
<reference evidence="4 7" key="3">
    <citation type="journal article" date="2019" name="Science, e1252229">
        <title>Invertible promoters mediate bacterial phase variation, antibiotic resistance, and host adaptation in the gut.</title>
        <authorList>
            <person name="Jiang X."/>
            <person name="Hall A.B."/>
            <person name="Arthur T.D."/>
            <person name="Plichta D.R."/>
            <person name="Covington C.T."/>
            <person name="Poyet M."/>
            <person name="Crothers J."/>
            <person name="Moses P.L."/>
            <person name="Tolonen A.C."/>
            <person name="Vlamakis H."/>
            <person name="Alm E.J."/>
            <person name="Xavier R.J."/>
        </authorList>
    </citation>
    <scope>NUCLEOTIDE SEQUENCE [LARGE SCALE GENOMIC DNA]</scope>
    <source>
        <strain evidence="4">Af_0058</strain>
        <strain evidence="7">af_0058</strain>
    </source>
</reference>
<dbReference type="RefSeq" id="WP_055065671.1">
    <property type="nucleotide sequence ID" value="NZ_CYZD01000002.1"/>
</dbReference>
<evidence type="ECO:0000313" key="7">
    <source>
        <dbReference type="Proteomes" id="UP000293506"/>
    </source>
</evidence>
<sequence>MKNFEHDQLMYAQGEAAGREDGLRKGRLAEIKNTEREKKRADMAESRADMAQSRIKELEAELKKYREKPTA</sequence>
<evidence type="ECO:0000313" key="4">
    <source>
        <dbReference type="EMBL" id="RYT66764.1"/>
    </source>
</evidence>
<organism evidence="2 5">
    <name type="scientific">Blautia obeum</name>
    <dbReference type="NCBI Taxonomy" id="40520"/>
    <lineage>
        <taxon>Bacteria</taxon>
        <taxon>Bacillati</taxon>
        <taxon>Bacillota</taxon>
        <taxon>Clostridia</taxon>
        <taxon>Lachnospirales</taxon>
        <taxon>Lachnospiraceae</taxon>
        <taxon>Blautia</taxon>
    </lineage>
</organism>
<accession>A0A173YNJ4</accession>
<dbReference type="Proteomes" id="UP000293506">
    <property type="component" value="Unassembled WGS sequence"/>
</dbReference>
<dbReference type="Proteomes" id="UP000095409">
    <property type="component" value="Unassembled WGS sequence"/>
</dbReference>
<evidence type="ECO:0000256" key="1">
    <source>
        <dbReference type="SAM" id="MobiDB-lite"/>
    </source>
</evidence>
<reference evidence="2 5" key="1">
    <citation type="submission" date="2015-09" db="EMBL/GenBank/DDBJ databases">
        <authorList>
            <consortium name="Pathogen Informatics"/>
        </authorList>
    </citation>
    <scope>NUCLEOTIDE SEQUENCE [LARGE SCALE GENOMIC DNA]</scope>
    <source>
        <strain evidence="2 5">2789STDY5608837</strain>
    </source>
</reference>
<evidence type="ECO:0000313" key="6">
    <source>
        <dbReference type="Proteomes" id="UP000285897"/>
    </source>
</evidence>
<dbReference type="AlphaFoldDB" id="A0A173YNJ4"/>
<evidence type="ECO:0000313" key="5">
    <source>
        <dbReference type="Proteomes" id="UP000095409"/>
    </source>
</evidence>